<name>A0ABV5JPU5_9ACTN</name>
<evidence type="ECO:0000256" key="7">
    <source>
        <dbReference type="ARBA" id="ARBA00023122"/>
    </source>
</evidence>
<dbReference type="PROSITE" id="PS51371">
    <property type="entry name" value="CBS"/>
    <property type="match status" value="2"/>
</dbReference>
<dbReference type="SMART" id="SM01091">
    <property type="entry name" value="CorC_HlyC"/>
    <property type="match status" value="1"/>
</dbReference>
<evidence type="ECO:0000256" key="11">
    <source>
        <dbReference type="SAM" id="MobiDB-lite"/>
    </source>
</evidence>
<keyword evidence="3" id="KW-1003">Cell membrane</keyword>
<evidence type="ECO:0000256" key="5">
    <source>
        <dbReference type="ARBA" id="ARBA00022737"/>
    </source>
</evidence>
<accession>A0ABV5JPU5</accession>
<evidence type="ECO:0000256" key="6">
    <source>
        <dbReference type="ARBA" id="ARBA00022989"/>
    </source>
</evidence>
<protein>
    <submittedName>
        <fullName evidence="15">Hemolysin family protein</fullName>
    </submittedName>
</protein>
<dbReference type="PANTHER" id="PTHR43099">
    <property type="entry name" value="UPF0053 PROTEIN YRKA"/>
    <property type="match status" value="1"/>
</dbReference>
<feature type="transmembrane region" description="Helical" evidence="12">
    <location>
        <begin position="103"/>
        <end position="124"/>
    </location>
</feature>
<dbReference type="EMBL" id="JBHMDY010000004">
    <property type="protein sequence ID" value="MFB9259774.1"/>
    <property type="molecule type" value="Genomic_DNA"/>
</dbReference>
<feature type="compositionally biased region" description="Basic and acidic residues" evidence="11">
    <location>
        <begin position="498"/>
        <end position="510"/>
    </location>
</feature>
<dbReference type="InterPro" id="IPR036318">
    <property type="entry name" value="FAD-bd_PCMH-like_sf"/>
</dbReference>
<comment type="caution">
    <text evidence="15">The sequence shown here is derived from an EMBL/GenBank/DDBJ whole genome shotgun (WGS) entry which is preliminary data.</text>
</comment>
<sequence>MFTTVLILLLGIVTILAIIAANGYFVAQEFAYMSVDRNKMAAQADAGDAAAARVLKVTERTSFMLSGAQLGITVTGLLVGYVAEPMIGASLGELLGVAGVPTAVSVSVGTVLALAVATIVQMIFGELYPKNLAIAAPDPLARALARSTTIYLALFGWLIVVFDRASNGLLRLVKVEPAEDLDSSATAEDLERIVADSRASGELPEQLSMLIDRILDFPDRNVEHAMIPLTQTRTVAPDRTVAEVRELMAREHSRYPVVSAEFEPLGVIQLADLLRTRAEPNTPVSELMRPPVVLPTLMPLPDALSTLTEARTQLAAVVDEYGGFAGILTVEDMAEELVGELTDEHDDDFDNVIVADDEDAGIWRIDGHVHIDEIERALGHQLPHGDFQTIAGLVIATHRELPDAGQVVRVELPVEPREVVTDDPRRHALDIEVLEVANRVPAKVLVHVVELDDDDNPVSTADNNGADHNHDDDDNADRDAPADRSSDAHGMSDLPGEPDARGESGDEAGR</sequence>
<dbReference type="Pfam" id="PF03471">
    <property type="entry name" value="CorC_HlyC"/>
    <property type="match status" value="1"/>
</dbReference>
<dbReference type="Pfam" id="PF00571">
    <property type="entry name" value="CBS"/>
    <property type="match status" value="2"/>
</dbReference>
<dbReference type="Gene3D" id="3.30.465.10">
    <property type="match status" value="1"/>
</dbReference>
<feature type="transmembrane region" description="Helical" evidence="12">
    <location>
        <begin position="63"/>
        <end position="83"/>
    </location>
</feature>
<dbReference type="SMART" id="SM00116">
    <property type="entry name" value="CBS"/>
    <property type="match status" value="2"/>
</dbReference>
<evidence type="ECO:0000256" key="3">
    <source>
        <dbReference type="ARBA" id="ARBA00022475"/>
    </source>
</evidence>
<feature type="transmembrane region" description="Helical" evidence="12">
    <location>
        <begin position="6"/>
        <end position="27"/>
    </location>
</feature>
<keyword evidence="5" id="KW-0677">Repeat</keyword>
<gene>
    <name evidence="15" type="ORF">ACFFVD_08160</name>
</gene>
<evidence type="ECO:0000256" key="8">
    <source>
        <dbReference type="ARBA" id="ARBA00023136"/>
    </source>
</evidence>
<evidence type="ECO:0000256" key="2">
    <source>
        <dbReference type="ARBA" id="ARBA00006337"/>
    </source>
</evidence>
<dbReference type="InterPro" id="IPR044751">
    <property type="entry name" value="Ion_transp-like_CBS"/>
</dbReference>
<feature type="domain" description="CBS" evidence="13">
    <location>
        <begin position="226"/>
        <end position="284"/>
    </location>
</feature>
<comment type="subcellular location">
    <subcellularLocation>
        <location evidence="1">Cell membrane</location>
        <topology evidence="1">Multi-pass membrane protein</topology>
    </subcellularLocation>
</comment>
<evidence type="ECO:0000256" key="12">
    <source>
        <dbReference type="SAM" id="Phobius"/>
    </source>
</evidence>
<dbReference type="CDD" id="cd04590">
    <property type="entry name" value="CBS_pair_CorC_HlyC_assoc"/>
    <property type="match status" value="1"/>
</dbReference>
<feature type="domain" description="CBS" evidence="13">
    <location>
        <begin position="287"/>
        <end position="344"/>
    </location>
</feature>
<proteinExistence type="inferred from homology"/>
<evidence type="ECO:0000256" key="4">
    <source>
        <dbReference type="ARBA" id="ARBA00022692"/>
    </source>
</evidence>
<feature type="domain" description="CNNM transmembrane" evidence="14">
    <location>
        <begin position="4"/>
        <end position="207"/>
    </location>
</feature>
<keyword evidence="16" id="KW-1185">Reference proteome</keyword>
<dbReference type="InterPro" id="IPR002550">
    <property type="entry name" value="CNNM"/>
</dbReference>
<evidence type="ECO:0000313" key="16">
    <source>
        <dbReference type="Proteomes" id="UP001589700"/>
    </source>
</evidence>
<evidence type="ECO:0000256" key="9">
    <source>
        <dbReference type="PROSITE-ProRule" id="PRU00703"/>
    </source>
</evidence>
<dbReference type="RefSeq" id="WP_182631405.1">
    <property type="nucleotide sequence ID" value="NZ_JAALDM010000050.1"/>
</dbReference>
<evidence type="ECO:0000259" key="14">
    <source>
        <dbReference type="PROSITE" id="PS51846"/>
    </source>
</evidence>
<dbReference type="Gene3D" id="3.10.580.10">
    <property type="entry name" value="CBS-domain"/>
    <property type="match status" value="1"/>
</dbReference>
<dbReference type="Proteomes" id="UP001589700">
    <property type="component" value="Unassembled WGS sequence"/>
</dbReference>
<keyword evidence="8 10" id="KW-0472">Membrane</keyword>
<keyword evidence="7 9" id="KW-0129">CBS domain</keyword>
<keyword evidence="4 10" id="KW-0812">Transmembrane</keyword>
<dbReference type="PROSITE" id="PS51846">
    <property type="entry name" value="CNNM"/>
    <property type="match status" value="1"/>
</dbReference>
<dbReference type="InterPro" id="IPR051676">
    <property type="entry name" value="UPF0053_domain"/>
</dbReference>
<dbReference type="InterPro" id="IPR000644">
    <property type="entry name" value="CBS_dom"/>
</dbReference>
<dbReference type="Pfam" id="PF01595">
    <property type="entry name" value="CNNM"/>
    <property type="match status" value="1"/>
</dbReference>
<feature type="region of interest" description="Disordered" evidence="11">
    <location>
        <begin position="454"/>
        <end position="510"/>
    </location>
</feature>
<dbReference type="SUPFAM" id="SSF54631">
    <property type="entry name" value="CBS-domain pair"/>
    <property type="match status" value="1"/>
</dbReference>
<dbReference type="InterPro" id="IPR016169">
    <property type="entry name" value="FAD-bd_PCMH_sub2"/>
</dbReference>
<dbReference type="InterPro" id="IPR005170">
    <property type="entry name" value="Transptr-assoc_dom"/>
</dbReference>
<organism evidence="15 16">
    <name type="scientific">Dietzia aerolata</name>
    <dbReference type="NCBI Taxonomy" id="595984"/>
    <lineage>
        <taxon>Bacteria</taxon>
        <taxon>Bacillati</taxon>
        <taxon>Actinomycetota</taxon>
        <taxon>Actinomycetes</taxon>
        <taxon>Mycobacteriales</taxon>
        <taxon>Dietziaceae</taxon>
        <taxon>Dietzia</taxon>
    </lineage>
</organism>
<evidence type="ECO:0000256" key="10">
    <source>
        <dbReference type="PROSITE-ProRule" id="PRU01193"/>
    </source>
</evidence>
<keyword evidence="6 10" id="KW-1133">Transmembrane helix</keyword>
<evidence type="ECO:0000259" key="13">
    <source>
        <dbReference type="PROSITE" id="PS51371"/>
    </source>
</evidence>
<reference evidence="15 16" key="1">
    <citation type="submission" date="2024-09" db="EMBL/GenBank/DDBJ databases">
        <authorList>
            <person name="Sun Q."/>
            <person name="Mori K."/>
        </authorList>
    </citation>
    <scope>NUCLEOTIDE SEQUENCE [LARGE SCALE GENOMIC DNA]</scope>
    <source>
        <strain evidence="15 16">CCM 7659</strain>
    </source>
</reference>
<dbReference type="SUPFAM" id="SSF56176">
    <property type="entry name" value="FAD-binding/transporter-associated domain-like"/>
    <property type="match status" value="1"/>
</dbReference>
<evidence type="ECO:0000256" key="1">
    <source>
        <dbReference type="ARBA" id="ARBA00004651"/>
    </source>
</evidence>
<dbReference type="InterPro" id="IPR046342">
    <property type="entry name" value="CBS_dom_sf"/>
</dbReference>
<feature type="compositionally biased region" description="Basic and acidic residues" evidence="11">
    <location>
        <begin position="465"/>
        <end position="487"/>
    </location>
</feature>
<evidence type="ECO:0000313" key="15">
    <source>
        <dbReference type="EMBL" id="MFB9259774.1"/>
    </source>
</evidence>
<comment type="similarity">
    <text evidence="2">Belongs to the UPF0053 family.</text>
</comment>
<feature type="transmembrane region" description="Helical" evidence="12">
    <location>
        <begin position="144"/>
        <end position="162"/>
    </location>
</feature>
<dbReference type="PANTHER" id="PTHR43099:SF6">
    <property type="entry name" value="UPF0053 PROTEIN RV1842C"/>
    <property type="match status" value="1"/>
</dbReference>